<accession>A0AC34FEU1</accession>
<protein>
    <submittedName>
        <fullName evidence="2">Flavin-containing monooxygenase</fullName>
    </submittedName>
</protein>
<sequence length="419" mass="47559">MSAKNICIIGAGAAGLCAAKRCIAAGFNVTIYEQCSSLGGTWVYSDSIGIHSSMYEKMHTNLPKEVMRFEGFPFPAGEQSFIDHFTVLKYLNNYALTIKEQIQFDAKVIKVERSADNAKWNVIVENNDDRDDAMFDVVFVCNGHFSNPRIPKWIENLKIPTIHSHDYRKAKTYEDKIVAIVGAGASGIDIGIQICKYAKKVYLCHHNFKATQIQLPKTIEIVPGVTNATKDSIILTDGTILHDVEAVILCTGYRYTYPFFDKSIIQTPENDSYVSPLFAHVAHVQYPDSLFFIGLNIVVVPFILFDYQVGLALSLINGKAKEIGMEEIKKWEDKRLKMLAANGIDAKRYHVLADKQWDYFQELCKYSGDVYKTPEVIKHIYDEVSEGRKTAVTEYKKYCYKIIDSKTFKKFDSINIDYD</sequence>
<dbReference type="WBParaSite" id="ES5_v2.g15336.t1">
    <property type="protein sequence ID" value="ES5_v2.g15336.t1"/>
    <property type="gene ID" value="ES5_v2.g15336"/>
</dbReference>
<dbReference type="Proteomes" id="UP000887579">
    <property type="component" value="Unplaced"/>
</dbReference>
<evidence type="ECO:0000313" key="1">
    <source>
        <dbReference type="Proteomes" id="UP000887579"/>
    </source>
</evidence>
<organism evidence="1 2">
    <name type="scientific">Panagrolaimus sp. ES5</name>
    <dbReference type="NCBI Taxonomy" id="591445"/>
    <lineage>
        <taxon>Eukaryota</taxon>
        <taxon>Metazoa</taxon>
        <taxon>Ecdysozoa</taxon>
        <taxon>Nematoda</taxon>
        <taxon>Chromadorea</taxon>
        <taxon>Rhabditida</taxon>
        <taxon>Tylenchina</taxon>
        <taxon>Panagrolaimomorpha</taxon>
        <taxon>Panagrolaimoidea</taxon>
        <taxon>Panagrolaimidae</taxon>
        <taxon>Panagrolaimus</taxon>
    </lineage>
</organism>
<evidence type="ECO:0000313" key="2">
    <source>
        <dbReference type="WBParaSite" id="ES5_v2.g15336.t1"/>
    </source>
</evidence>
<name>A0AC34FEU1_9BILA</name>
<proteinExistence type="predicted"/>
<reference evidence="2" key="1">
    <citation type="submission" date="2022-11" db="UniProtKB">
        <authorList>
            <consortium name="WormBaseParasite"/>
        </authorList>
    </citation>
    <scope>IDENTIFICATION</scope>
</reference>